<evidence type="ECO:0000313" key="12">
    <source>
        <dbReference type="EMBL" id="MBE5035090.1"/>
    </source>
</evidence>
<sequence>MTDIIAKKKNGEKLSEQQIRDLIDGYVNGDIPDYQMSALLMAIYFNGMDEDEIYILTDAMKNSGEVIDLTDIKGNKVDKHSSGGVGDKLSLTACPVAAAAGVKIAKMSGRGLGFTGGTIDKLESVPGFRTDIPMDEFKANVNEIGLSIISQSEEIAKADKMIYALRDVTSTVDVPALIASSIMSKKLAMGSDAVLLDVKYGDGALMKTKEDAENLAKLMIMIGEKNGKRTDALISDMDQPLGNCVGNSLEIAEAIKTLKGNGPEDMFKSTVEMAGRMIYLGGIAETVAEGERIAEEMISSGRAFEKFREFIIRQGGDVNVIDDISLLPVAAVKREIKGKDVGIIDKSQIRHISALAVGTASQICGAGRTKKGEKVDPGAGILLNKKAGDTVEPDDAIALLYASDEDKAQEAIYKLTNCWDYIKIK</sequence>
<dbReference type="Pfam" id="PF07831">
    <property type="entry name" value="PYNP_C"/>
    <property type="match status" value="1"/>
</dbReference>
<dbReference type="InterPro" id="IPR017872">
    <property type="entry name" value="Pyrmidine_PPase_CS"/>
</dbReference>
<evidence type="ECO:0000256" key="1">
    <source>
        <dbReference type="ARBA" id="ARBA00001066"/>
    </source>
</evidence>
<protein>
    <recommendedName>
        <fullName evidence="6">Pyrimidine-nucleoside phosphorylase</fullName>
        <ecNumber evidence="5">2.4.2.2</ecNumber>
    </recommendedName>
</protein>
<evidence type="ECO:0000256" key="8">
    <source>
        <dbReference type="ARBA" id="ARBA00022679"/>
    </source>
</evidence>
<evidence type="ECO:0000259" key="11">
    <source>
        <dbReference type="SMART" id="SM00941"/>
    </source>
</evidence>
<comment type="catalytic activity">
    <reaction evidence="1">
        <text>2'-deoxyuridine + phosphate = 2-deoxy-alpha-D-ribose 1-phosphate + uracil</text>
        <dbReference type="Rhea" id="RHEA:22824"/>
        <dbReference type="ChEBI" id="CHEBI:16450"/>
        <dbReference type="ChEBI" id="CHEBI:17568"/>
        <dbReference type="ChEBI" id="CHEBI:43474"/>
        <dbReference type="ChEBI" id="CHEBI:57259"/>
        <dbReference type="EC" id="2.4.2.2"/>
    </reaction>
</comment>
<dbReference type="Proteomes" id="UP001516588">
    <property type="component" value="Unassembled WGS sequence"/>
</dbReference>
<dbReference type="InterPro" id="IPR000053">
    <property type="entry name" value="Thymidine/pyrmidine_PPase"/>
</dbReference>
<dbReference type="PROSITE" id="PS00647">
    <property type="entry name" value="THYMID_PHOSPHORYLASE"/>
    <property type="match status" value="1"/>
</dbReference>
<dbReference type="InterPro" id="IPR017459">
    <property type="entry name" value="Glycosyl_Trfase_fam3_N_dom"/>
</dbReference>
<evidence type="ECO:0000256" key="6">
    <source>
        <dbReference type="ARBA" id="ARBA00014680"/>
    </source>
</evidence>
<evidence type="ECO:0000256" key="10">
    <source>
        <dbReference type="ARBA" id="ARBA00048525"/>
    </source>
</evidence>
<reference evidence="12 13" key="1">
    <citation type="submission" date="2020-10" db="EMBL/GenBank/DDBJ databases">
        <title>ChiBAC.</title>
        <authorList>
            <person name="Zenner C."/>
            <person name="Hitch T.C.A."/>
            <person name="Clavel T."/>
        </authorList>
    </citation>
    <scope>NUCLEOTIDE SEQUENCE [LARGE SCALE GENOMIC DNA]</scope>
    <source>
        <strain evidence="12 13">DSM 108706</strain>
    </source>
</reference>
<dbReference type="SMART" id="SM00941">
    <property type="entry name" value="PYNP_C"/>
    <property type="match status" value="1"/>
</dbReference>
<evidence type="ECO:0000256" key="2">
    <source>
        <dbReference type="ARBA" id="ARBA00003877"/>
    </source>
</evidence>
<proteinExistence type="inferred from homology"/>
<gene>
    <name evidence="12" type="ORF">INF20_02205</name>
</gene>
<dbReference type="Gene3D" id="3.40.1030.10">
    <property type="entry name" value="Nucleoside phosphorylase/phosphoribosyltransferase catalytic domain"/>
    <property type="match status" value="1"/>
</dbReference>
<dbReference type="Gene3D" id="1.20.970.10">
    <property type="entry name" value="Transferase, Pyrimidine Nucleoside Phosphorylase, Chain C"/>
    <property type="match status" value="1"/>
</dbReference>
<feature type="domain" description="Pyrimidine nucleoside phosphorylase C-terminal" evidence="11">
    <location>
        <begin position="348"/>
        <end position="422"/>
    </location>
</feature>
<dbReference type="NCBIfam" id="NF004490">
    <property type="entry name" value="PRK05820.1"/>
    <property type="match status" value="1"/>
</dbReference>
<dbReference type="SUPFAM" id="SSF54680">
    <property type="entry name" value="Pyrimidine nucleoside phosphorylase C-terminal domain"/>
    <property type="match status" value="1"/>
</dbReference>
<evidence type="ECO:0000256" key="4">
    <source>
        <dbReference type="ARBA" id="ARBA00011738"/>
    </source>
</evidence>
<dbReference type="SUPFAM" id="SSF52418">
    <property type="entry name" value="Nucleoside phosphorylase/phosphoribosyltransferase catalytic domain"/>
    <property type="match status" value="1"/>
</dbReference>
<dbReference type="PIRSF" id="PIRSF000478">
    <property type="entry name" value="TP_PyNP"/>
    <property type="match status" value="1"/>
</dbReference>
<keyword evidence="8 12" id="KW-0808">Transferase</keyword>
<comment type="catalytic activity">
    <reaction evidence="9">
        <text>uridine + phosphate = alpha-D-ribose 1-phosphate + uracil</text>
        <dbReference type="Rhea" id="RHEA:24388"/>
        <dbReference type="ChEBI" id="CHEBI:16704"/>
        <dbReference type="ChEBI" id="CHEBI:17568"/>
        <dbReference type="ChEBI" id="CHEBI:43474"/>
        <dbReference type="ChEBI" id="CHEBI:57720"/>
        <dbReference type="EC" id="2.4.2.2"/>
    </reaction>
</comment>
<keyword evidence="7 12" id="KW-0328">Glycosyltransferase</keyword>
<evidence type="ECO:0000256" key="7">
    <source>
        <dbReference type="ARBA" id="ARBA00022676"/>
    </source>
</evidence>
<dbReference type="InterPro" id="IPR036566">
    <property type="entry name" value="PYNP-like_C_sf"/>
</dbReference>
<dbReference type="GO" id="GO:0009032">
    <property type="term" value="F:thymidine phosphorylase activity"/>
    <property type="evidence" value="ECO:0007669"/>
    <property type="project" value="UniProtKB-EC"/>
</dbReference>
<dbReference type="EMBL" id="JADCKA010000002">
    <property type="protein sequence ID" value="MBE5035090.1"/>
    <property type="molecule type" value="Genomic_DNA"/>
</dbReference>
<dbReference type="InterPro" id="IPR000312">
    <property type="entry name" value="Glycosyl_Trfase_fam3"/>
</dbReference>
<organism evidence="12 13">
    <name type="scientific">Gallibacter intestinalis</name>
    <dbReference type="NCBI Taxonomy" id="2779356"/>
    <lineage>
        <taxon>Bacteria</taxon>
        <taxon>Bacillati</taxon>
        <taxon>Bacillota</taxon>
        <taxon>Clostridia</taxon>
        <taxon>Eubacteriales</taxon>
        <taxon>Eubacteriaceae</taxon>
        <taxon>Gallibacter</taxon>
    </lineage>
</organism>
<evidence type="ECO:0000256" key="5">
    <source>
        <dbReference type="ARBA" id="ARBA00011889"/>
    </source>
</evidence>
<dbReference type="InterPro" id="IPR018090">
    <property type="entry name" value="Pyrmidine_PPas_bac/euk"/>
</dbReference>
<evidence type="ECO:0000313" key="13">
    <source>
        <dbReference type="Proteomes" id="UP001516588"/>
    </source>
</evidence>
<comment type="similarity">
    <text evidence="3">Belongs to the thymidine/pyrimidine-nucleoside phosphorylase family.</text>
</comment>
<comment type="catalytic activity">
    <reaction evidence="10">
        <text>thymidine + phosphate = 2-deoxy-alpha-D-ribose 1-phosphate + thymine</text>
        <dbReference type="Rhea" id="RHEA:16037"/>
        <dbReference type="ChEBI" id="CHEBI:17748"/>
        <dbReference type="ChEBI" id="CHEBI:17821"/>
        <dbReference type="ChEBI" id="CHEBI:43474"/>
        <dbReference type="ChEBI" id="CHEBI:57259"/>
        <dbReference type="EC" id="2.4.2.2"/>
    </reaction>
</comment>
<dbReference type="NCBIfam" id="TIGR02644">
    <property type="entry name" value="Y_phosphoryl"/>
    <property type="match status" value="1"/>
</dbReference>
<evidence type="ECO:0000256" key="3">
    <source>
        <dbReference type="ARBA" id="ARBA00006915"/>
    </source>
</evidence>
<dbReference type="Pfam" id="PF02885">
    <property type="entry name" value="Glycos_trans_3N"/>
    <property type="match status" value="1"/>
</dbReference>
<comment type="subunit">
    <text evidence="4">Homodimer.</text>
</comment>
<evidence type="ECO:0000256" key="9">
    <source>
        <dbReference type="ARBA" id="ARBA00048453"/>
    </source>
</evidence>
<dbReference type="InterPro" id="IPR013102">
    <property type="entry name" value="PYNP_C"/>
</dbReference>
<keyword evidence="13" id="KW-1185">Reference proteome</keyword>
<name>A0ABR9QW35_9FIRM</name>
<comment type="function">
    <text evidence="2">Catalyzes phosphorolysis of the pyrimidine nucleosides uridine, thymidine and 2'-deoxyuridine with the formation of the corresponding pyrimidine base and ribose-1-phosphate.</text>
</comment>
<comment type="caution">
    <text evidence="12">The sequence shown here is derived from an EMBL/GenBank/DDBJ whole genome shotgun (WGS) entry which is preliminary data.</text>
</comment>
<dbReference type="Pfam" id="PF00591">
    <property type="entry name" value="Glycos_transf_3"/>
    <property type="match status" value="1"/>
</dbReference>
<dbReference type="PANTHER" id="PTHR10515:SF0">
    <property type="entry name" value="THYMIDINE PHOSPHORYLASE"/>
    <property type="match status" value="1"/>
</dbReference>
<dbReference type="EC" id="2.4.2.2" evidence="5"/>
<dbReference type="InterPro" id="IPR035902">
    <property type="entry name" value="Nuc_phospho_transferase"/>
</dbReference>
<dbReference type="PANTHER" id="PTHR10515">
    <property type="entry name" value="THYMIDINE PHOSPHORYLASE"/>
    <property type="match status" value="1"/>
</dbReference>
<dbReference type="SUPFAM" id="SSF47648">
    <property type="entry name" value="Nucleoside phosphorylase/phosphoribosyltransferase N-terminal domain"/>
    <property type="match status" value="1"/>
</dbReference>
<dbReference type="InterPro" id="IPR036320">
    <property type="entry name" value="Glycosyl_Trfase_fam3_N_dom_sf"/>
</dbReference>
<accession>A0ABR9QW35</accession>
<dbReference type="Gene3D" id="3.90.1170.30">
    <property type="entry name" value="Pyrimidine nucleoside phosphorylase-like, C-terminal domain"/>
    <property type="match status" value="1"/>
</dbReference>